<gene>
    <name evidence="2" type="ORF">BaRGS_00017107</name>
</gene>
<evidence type="ECO:0000313" key="2">
    <source>
        <dbReference type="EMBL" id="KAK7491654.1"/>
    </source>
</evidence>
<organism evidence="2 3">
    <name type="scientific">Batillaria attramentaria</name>
    <dbReference type="NCBI Taxonomy" id="370345"/>
    <lineage>
        <taxon>Eukaryota</taxon>
        <taxon>Metazoa</taxon>
        <taxon>Spiralia</taxon>
        <taxon>Lophotrochozoa</taxon>
        <taxon>Mollusca</taxon>
        <taxon>Gastropoda</taxon>
        <taxon>Caenogastropoda</taxon>
        <taxon>Sorbeoconcha</taxon>
        <taxon>Cerithioidea</taxon>
        <taxon>Batillariidae</taxon>
        <taxon>Batillaria</taxon>
    </lineage>
</organism>
<accession>A0ABD0KWQ0</accession>
<keyword evidence="3" id="KW-1185">Reference proteome</keyword>
<evidence type="ECO:0000313" key="3">
    <source>
        <dbReference type="Proteomes" id="UP001519460"/>
    </source>
</evidence>
<feature type="compositionally biased region" description="Polar residues" evidence="1">
    <location>
        <begin position="1"/>
        <end position="10"/>
    </location>
</feature>
<proteinExistence type="predicted"/>
<dbReference type="AlphaFoldDB" id="A0ABD0KWQ0"/>
<dbReference type="Proteomes" id="UP001519460">
    <property type="component" value="Unassembled WGS sequence"/>
</dbReference>
<comment type="caution">
    <text evidence="2">The sequence shown here is derived from an EMBL/GenBank/DDBJ whole genome shotgun (WGS) entry which is preliminary data.</text>
</comment>
<reference evidence="2 3" key="1">
    <citation type="journal article" date="2023" name="Sci. Data">
        <title>Genome assembly of the Korean intertidal mud-creeper Batillaria attramentaria.</title>
        <authorList>
            <person name="Patra A.K."/>
            <person name="Ho P.T."/>
            <person name="Jun S."/>
            <person name="Lee S.J."/>
            <person name="Kim Y."/>
            <person name="Won Y.J."/>
        </authorList>
    </citation>
    <scope>NUCLEOTIDE SEQUENCE [LARGE SCALE GENOMIC DNA]</scope>
    <source>
        <strain evidence="2">Wonlab-2016</strain>
    </source>
</reference>
<protein>
    <submittedName>
        <fullName evidence="2">Uncharacterized protein</fullName>
    </submittedName>
</protein>
<dbReference type="EMBL" id="JACVVK020000112">
    <property type="protein sequence ID" value="KAK7491654.1"/>
    <property type="molecule type" value="Genomic_DNA"/>
</dbReference>
<name>A0ABD0KWQ0_9CAEN</name>
<sequence>MLESITTSGHHSQHYPQCVAPQWSPSARDKQKTEWREVNIVPTPEVALFPIVTCNAHYCCDACPSQQNTVQLNCSHEVVPYTSTCILRVLSVCPN</sequence>
<feature type="region of interest" description="Disordered" evidence="1">
    <location>
        <begin position="1"/>
        <end position="31"/>
    </location>
</feature>
<evidence type="ECO:0000256" key="1">
    <source>
        <dbReference type="SAM" id="MobiDB-lite"/>
    </source>
</evidence>